<keyword evidence="1" id="KW-1133">Transmembrane helix</keyword>
<keyword evidence="1" id="KW-0472">Membrane</keyword>
<accession>A0AAE0FK44</accession>
<dbReference type="EMBL" id="LGRX02017063">
    <property type="protein sequence ID" value="KAK3261218.1"/>
    <property type="molecule type" value="Genomic_DNA"/>
</dbReference>
<feature type="transmembrane region" description="Helical" evidence="1">
    <location>
        <begin position="206"/>
        <end position="234"/>
    </location>
</feature>
<evidence type="ECO:0000313" key="3">
    <source>
        <dbReference type="Proteomes" id="UP001190700"/>
    </source>
</evidence>
<evidence type="ECO:0000256" key="1">
    <source>
        <dbReference type="SAM" id="Phobius"/>
    </source>
</evidence>
<gene>
    <name evidence="2" type="ORF">CYMTET_29863</name>
</gene>
<name>A0AAE0FK44_9CHLO</name>
<evidence type="ECO:0000313" key="2">
    <source>
        <dbReference type="EMBL" id="KAK3261218.1"/>
    </source>
</evidence>
<sequence>MSSGWDSSPLGAGNSAPSERSDLAGLTFVAYGLGEAKSAELAVEALNDTCPSILEYFINGLGYIGEPYNPNDIGTFYHGIPRVTDTNYSRFEYEAEDEDYWIGVSVAVSFTFFIGLSAFCAVIVHICLVRGNQWLHRLKGTSSWTYDTFGTYVDEQLAAETAREDQETQDRQRALESAGTVRHKRETLRHLFVCGLPRAKEHDVTLGLAGFATVLSVAGTVLILVGLTTGWYGIVYALDDADTLDTTFIDIADKLVDIENHLVQIDEDIVELSENCPLWNGENDYYHDLMMVLRLGVFQLDIYLPLAHPRCSQILACDVDFIYGNPLHMSDFVQLGIDMAYDYEDFLYAVPVLLFIDFSFFASLLFVLAYKAHISSKSRDAVVQIEDKQSCIVRMYRCALLLPPATRAILKAGICMFSWVVLGLLLAATITGSDYCDTADANTINFSYTFSKHMGESERTSSLVRSLFDFYSDCDWKDHYSQQNTTMHVIGTLAREIPA</sequence>
<dbReference type="Proteomes" id="UP001190700">
    <property type="component" value="Unassembled WGS sequence"/>
</dbReference>
<feature type="transmembrane region" description="Helical" evidence="1">
    <location>
        <begin position="100"/>
        <end position="129"/>
    </location>
</feature>
<feature type="transmembrane region" description="Helical" evidence="1">
    <location>
        <begin position="409"/>
        <end position="430"/>
    </location>
</feature>
<keyword evidence="1" id="KW-0812">Transmembrane</keyword>
<protein>
    <submittedName>
        <fullName evidence="2">Uncharacterized protein</fullName>
    </submittedName>
</protein>
<feature type="non-terminal residue" evidence="2">
    <location>
        <position position="499"/>
    </location>
</feature>
<feature type="transmembrane region" description="Helical" evidence="1">
    <location>
        <begin position="346"/>
        <end position="370"/>
    </location>
</feature>
<reference evidence="2 3" key="1">
    <citation type="journal article" date="2015" name="Genome Biol. Evol.">
        <title>Comparative Genomics of a Bacterivorous Green Alga Reveals Evolutionary Causalities and Consequences of Phago-Mixotrophic Mode of Nutrition.</title>
        <authorList>
            <person name="Burns J.A."/>
            <person name="Paasch A."/>
            <person name="Narechania A."/>
            <person name="Kim E."/>
        </authorList>
    </citation>
    <scope>NUCLEOTIDE SEQUENCE [LARGE SCALE GENOMIC DNA]</scope>
    <source>
        <strain evidence="2 3">PLY_AMNH</strain>
    </source>
</reference>
<proteinExistence type="predicted"/>
<keyword evidence="3" id="KW-1185">Reference proteome</keyword>
<comment type="caution">
    <text evidence="2">The sequence shown here is derived from an EMBL/GenBank/DDBJ whole genome shotgun (WGS) entry which is preliminary data.</text>
</comment>
<dbReference type="AlphaFoldDB" id="A0AAE0FK44"/>
<organism evidence="2 3">
    <name type="scientific">Cymbomonas tetramitiformis</name>
    <dbReference type="NCBI Taxonomy" id="36881"/>
    <lineage>
        <taxon>Eukaryota</taxon>
        <taxon>Viridiplantae</taxon>
        <taxon>Chlorophyta</taxon>
        <taxon>Pyramimonadophyceae</taxon>
        <taxon>Pyramimonadales</taxon>
        <taxon>Pyramimonadaceae</taxon>
        <taxon>Cymbomonas</taxon>
    </lineage>
</organism>